<sequence>MGSPLFSGVSASTAPCQQAWSLSKARKTRVLGAKNMYFLGALNSKGSLRSSGLCSSIFSHAPGFESYVFFFFFFFLFDNN</sequence>
<keyword evidence="1" id="KW-0472">Membrane</keyword>
<name>A0A816IWK7_BRANA</name>
<dbReference type="Proteomes" id="UP001295469">
    <property type="component" value="Chromosome C09"/>
</dbReference>
<proteinExistence type="predicted"/>
<evidence type="ECO:0000256" key="1">
    <source>
        <dbReference type="SAM" id="Phobius"/>
    </source>
</evidence>
<keyword evidence="1" id="KW-0812">Transmembrane</keyword>
<evidence type="ECO:0000313" key="2">
    <source>
        <dbReference type="EMBL" id="CAF1740475.1"/>
    </source>
</evidence>
<keyword evidence="1" id="KW-1133">Transmembrane helix</keyword>
<organism evidence="2">
    <name type="scientific">Brassica napus</name>
    <name type="common">Rape</name>
    <dbReference type="NCBI Taxonomy" id="3708"/>
    <lineage>
        <taxon>Eukaryota</taxon>
        <taxon>Viridiplantae</taxon>
        <taxon>Streptophyta</taxon>
        <taxon>Embryophyta</taxon>
        <taxon>Tracheophyta</taxon>
        <taxon>Spermatophyta</taxon>
        <taxon>Magnoliopsida</taxon>
        <taxon>eudicotyledons</taxon>
        <taxon>Gunneridae</taxon>
        <taxon>Pentapetalae</taxon>
        <taxon>rosids</taxon>
        <taxon>malvids</taxon>
        <taxon>Brassicales</taxon>
        <taxon>Brassicaceae</taxon>
        <taxon>Brassiceae</taxon>
        <taxon>Brassica</taxon>
    </lineage>
</organism>
<gene>
    <name evidence="2" type="ORF">DARMORV10_C09P32550.1</name>
</gene>
<accession>A0A816IWK7</accession>
<reference evidence="2" key="1">
    <citation type="submission" date="2021-01" db="EMBL/GenBank/DDBJ databases">
        <authorList>
            <consortium name="Genoscope - CEA"/>
            <person name="William W."/>
        </authorList>
    </citation>
    <scope>NUCLEOTIDE SEQUENCE</scope>
</reference>
<protein>
    <submittedName>
        <fullName evidence="2">(rape) hypothetical protein</fullName>
    </submittedName>
</protein>
<feature type="transmembrane region" description="Helical" evidence="1">
    <location>
        <begin position="57"/>
        <end position="77"/>
    </location>
</feature>
<dbReference type="EMBL" id="HG994373">
    <property type="protein sequence ID" value="CAF1740475.1"/>
    <property type="molecule type" value="Genomic_DNA"/>
</dbReference>
<dbReference type="AlphaFoldDB" id="A0A816IWK7"/>